<protein>
    <submittedName>
        <fullName evidence="1">MFS general substrate transporter</fullName>
    </submittedName>
</protein>
<comment type="caution">
    <text evidence="1">The sequence shown here is derived from an EMBL/GenBank/DDBJ whole genome shotgun (WGS) entry which is preliminary data.</text>
</comment>
<reference evidence="1" key="1">
    <citation type="submission" date="2021-03" db="EMBL/GenBank/DDBJ databases">
        <authorList>
            <consortium name="DOE Joint Genome Institute"/>
            <person name="Ahrendt S."/>
            <person name="Looney B.P."/>
            <person name="Miyauchi S."/>
            <person name="Morin E."/>
            <person name="Drula E."/>
            <person name="Courty P.E."/>
            <person name="Chicoki N."/>
            <person name="Fauchery L."/>
            <person name="Kohler A."/>
            <person name="Kuo A."/>
            <person name="Labutti K."/>
            <person name="Pangilinan J."/>
            <person name="Lipzen A."/>
            <person name="Riley R."/>
            <person name="Andreopoulos W."/>
            <person name="He G."/>
            <person name="Johnson J."/>
            <person name="Barry K.W."/>
            <person name="Grigoriev I.V."/>
            <person name="Nagy L."/>
            <person name="Hibbett D."/>
            <person name="Henrissat B."/>
            <person name="Matheny P.B."/>
            <person name="Labbe J."/>
            <person name="Martin F."/>
        </authorList>
    </citation>
    <scope>NUCLEOTIDE SEQUENCE</scope>
    <source>
        <strain evidence="1">HHB10654</strain>
    </source>
</reference>
<evidence type="ECO:0000313" key="2">
    <source>
        <dbReference type="Proteomes" id="UP000814140"/>
    </source>
</evidence>
<accession>A0ACB8SKX8</accession>
<gene>
    <name evidence="1" type="ORF">BV25DRAFT_1841921</name>
</gene>
<sequence length="423" mass="45643">MNLKDTSSLDYFKELKLQLELPDPRKPAPEVDPLPPADGGVRAWLTLFGAESRWLTVAATFGYTNAFGVYQDLYTREHTASATRVSWIGSTQLFLIIAAGLPAGKLHDMGYFRHVVLTGSVIYTLSLFLLSFADPEKYYQLFLSQGLGMGIGAGLVYIPCLAVQAEHWRVRRSLALGAVTTGVAVGGIVFPIMLNQLFHSSVGYAWGIRASAFLVMGMLAVSNCLMTSYPRRHASEDSSTDFGALLKDVPYMLLSVAGLFIIWGLYFPFFYIQLYAILHGMDPTFAFYTLAILNAASVPGRIVPNLMTGRVGPINLGLIASVGCAGLTFALFGVTSVAGIVVFAILYGFFSGAFLSMFSPAITMMSKNERELGIRLGFASTLSSIGALTGTPIDGALLGATFPWSKPISFNGLLAKQRGTQIV</sequence>
<dbReference type="EMBL" id="MU277253">
    <property type="protein sequence ID" value="KAI0057044.1"/>
    <property type="molecule type" value="Genomic_DNA"/>
</dbReference>
<keyword evidence="2" id="KW-1185">Reference proteome</keyword>
<proteinExistence type="predicted"/>
<organism evidence="1 2">
    <name type="scientific">Artomyces pyxidatus</name>
    <dbReference type="NCBI Taxonomy" id="48021"/>
    <lineage>
        <taxon>Eukaryota</taxon>
        <taxon>Fungi</taxon>
        <taxon>Dikarya</taxon>
        <taxon>Basidiomycota</taxon>
        <taxon>Agaricomycotina</taxon>
        <taxon>Agaricomycetes</taxon>
        <taxon>Russulales</taxon>
        <taxon>Auriscalpiaceae</taxon>
        <taxon>Artomyces</taxon>
    </lineage>
</organism>
<name>A0ACB8SKX8_9AGAM</name>
<reference evidence="1" key="2">
    <citation type="journal article" date="2022" name="New Phytol.">
        <title>Evolutionary transition to the ectomycorrhizal habit in the genomes of a hyperdiverse lineage of mushroom-forming fungi.</title>
        <authorList>
            <person name="Looney B."/>
            <person name="Miyauchi S."/>
            <person name="Morin E."/>
            <person name="Drula E."/>
            <person name="Courty P.E."/>
            <person name="Kohler A."/>
            <person name="Kuo A."/>
            <person name="LaButti K."/>
            <person name="Pangilinan J."/>
            <person name="Lipzen A."/>
            <person name="Riley R."/>
            <person name="Andreopoulos W."/>
            <person name="He G."/>
            <person name="Johnson J."/>
            <person name="Nolan M."/>
            <person name="Tritt A."/>
            <person name="Barry K.W."/>
            <person name="Grigoriev I.V."/>
            <person name="Nagy L.G."/>
            <person name="Hibbett D."/>
            <person name="Henrissat B."/>
            <person name="Matheny P.B."/>
            <person name="Labbe J."/>
            <person name="Martin F.M."/>
        </authorList>
    </citation>
    <scope>NUCLEOTIDE SEQUENCE</scope>
    <source>
        <strain evidence="1">HHB10654</strain>
    </source>
</reference>
<dbReference type="Proteomes" id="UP000814140">
    <property type="component" value="Unassembled WGS sequence"/>
</dbReference>
<evidence type="ECO:0000313" key="1">
    <source>
        <dbReference type="EMBL" id="KAI0057044.1"/>
    </source>
</evidence>